<dbReference type="AlphaFoldDB" id="I3U0L8"/>
<dbReference type="KEGG" id="efu:HMPREF0351_10932"/>
<keyword evidence="3" id="KW-1185">Reference proteome</keyword>
<evidence type="ECO:0008006" key="4">
    <source>
        <dbReference type="Google" id="ProtNLM"/>
    </source>
</evidence>
<feature type="transmembrane region" description="Helical" evidence="1">
    <location>
        <begin position="308"/>
        <end position="328"/>
    </location>
</feature>
<feature type="transmembrane region" description="Helical" evidence="1">
    <location>
        <begin position="175"/>
        <end position="207"/>
    </location>
</feature>
<dbReference type="Proteomes" id="UP000005269">
    <property type="component" value="Chromosome"/>
</dbReference>
<feature type="transmembrane region" description="Helical" evidence="1">
    <location>
        <begin position="340"/>
        <end position="360"/>
    </location>
</feature>
<dbReference type="RefSeq" id="WP_002349576.1">
    <property type="nucleotide sequence ID" value="NC_017960.1"/>
</dbReference>
<evidence type="ECO:0000256" key="1">
    <source>
        <dbReference type="SAM" id="Phobius"/>
    </source>
</evidence>
<keyword evidence="1" id="KW-0812">Transmembrane</keyword>
<feature type="transmembrane region" description="Helical" evidence="1">
    <location>
        <begin position="99"/>
        <end position="117"/>
    </location>
</feature>
<reference evidence="2 3" key="1">
    <citation type="journal article" date="2012" name="BMC Microbiol.">
        <title>Complete genome sequence of Enterococcus faecium strain TX16 and comparative genomic analysis of Enterococcus faecium genomes.</title>
        <authorList>
            <person name="Qin X."/>
            <person name="Galloway-Pena J.R."/>
            <person name="Sillanpaa J."/>
            <person name="Hyeob Roh J."/>
            <person name="Nallapareddy S.R."/>
            <person name="Chowdhury S."/>
            <person name="Bourgogne A."/>
            <person name="Choudhury T."/>
            <person name="Munzy D.M."/>
            <person name="Buhay C.J."/>
            <person name="Ding Y."/>
            <person name="Dugan-Rocha S."/>
            <person name="Liu W."/>
            <person name="Kovar C."/>
            <person name="Sodergren E."/>
            <person name="Highlander S."/>
            <person name="Petrosino J.F."/>
            <person name="Worley K.C."/>
            <person name="Gibbs R.A."/>
            <person name="Weinstock G.M."/>
            <person name="Murray B.E."/>
        </authorList>
    </citation>
    <scope>NUCLEOTIDE SEQUENCE [LARGE SCALE GENOMIC DNA]</scope>
    <source>
        <strain evidence="3">ATCC BAA-472 / TX0016 / DO</strain>
    </source>
</reference>
<keyword evidence="1" id="KW-1133">Transmembrane helix</keyword>
<protein>
    <recommendedName>
        <fullName evidence="4">Membrane protein 6-pyruvoyl-tetrahydropterin synthase-related domain-containing protein</fullName>
    </recommendedName>
</protein>
<feature type="transmembrane region" description="Helical" evidence="1">
    <location>
        <begin position="278"/>
        <end position="296"/>
    </location>
</feature>
<feature type="transmembrane region" description="Helical" evidence="1">
    <location>
        <begin position="152"/>
        <end position="169"/>
    </location>
</feature>
<feature type="transmembrane region" description="Helical" evidence="1">
    <location>
        <begin position="514"/>
        <end position="535"/>
    </location>
</feature>
<name>I3U0L8_ENTFD</name>
<dbReference type="HOGENOM" id="CLU_029426_1_0_9"/>
<proteinExistence type="predicted"/>
<sequence length="544" mass="63059">MRWYMNLKKIFSVKIFIVYAFVSLLYLFPAFKNMEIFGFYDTAFHINRALSLESIFSSPINFETFRSYGMQVNNFYPWLTLYPLFLLIKFTNLAIGYNLFLYIVTLITLFICHYVMYEITKKHVTSSFFAIIYTTSSFRSVEIFLRGAMGELLAMSILPLILLGFIKLYDSKKESWVMLAISMTLLIYTHVLSVAMTMVMIIIALIIQFYRKKKIEIFLIIKLIKAAIVTLLLSLAFIGPMIEQTLYQDLNRPYVDILQKRAIYLGKEFLIGSIDSELLSFGIGLTLLICLIILTFNFKKLGILSKITYIMGIISILLCTKIFPWFALQNTPLNIIQAPWRFMIFSTLFISFSVSLFISPQLEKFSYTRRRNFILLLILAISILNYSSVVNMVKEMNFQGTYSNEQMENKLEEFENFDYVPIGYKKDQLLLKNHQVTEDGQVIYSSFSPNKDEITFTFKSSKGKTIVLPVFRYKGLTVTVNSKNATVLKQGGPFVTVKSESGINKVTIRYSYTFFSKISLFISIITLIVLLFYCIKLKIRTSHE</sequence>
<organism evidence="2 3">
    <name type="scientific">Enterococcus faecium (strain ATCC BAA-472 / TX0016 / DO)</name>
    <dbReference type="NCBI Taxonomy" id="333849"/>
    <lineage>
        <taxon>Bacteria</taxon>
        <taxon>Bacillati</taxon>
        <taxon>Bacillota</taxon>
        <taxon>Bacilli</taxon>
        <taxon>Lactobacillales</taxon>
        <taxon>Enterococcaceae</taxon>
        <taxon>Enterococcus</taxon>
    </lineage>
</organism>
<keyword evidence="1" id="KW-0472">Membrane</keyword>
<evidence type="ECO:0000313" key="2">
    <source>
        <dbReference type="EMBL" id="AFK58556.1"/>
    </source>
</evidence>
<feature type="transmembrane region" description="Helical" evidence="1">
    <location>
        <begin position="219"/>
        <end position="242"/>
    </location>
</feature>
<feature type="transmembrane region" description="Helical" evidence="1">
    <location>
        <begin position="12"/>
        <end position="31"/>
    </location>
</feature>
<dbReference type="EMBL" id="CP003583">
    <property type="protein sequence ID" value="AFK58556.1"/>
    <property type="molecule type" value="Genomic_DNA"/>
</dbReference>
<feature type="transmembrane region" description="Helical" evidence="1">
    <location>
        <begin position="372"/>
        <end position="393"/>
    </location>
</feature>
<accession>I3U0L8</accession>
<evidence type="ECO:0000313" key="3">
    <source>
        <dbReference type="Proteomes" id="UP000005269"/>
    </source>
</evidence>
<gene>
    <name evidence="2" type="ORF">HMPREF0351_10932</name>
</gene>